<name>A0ACC3AMP4_9EURO</name>
<reference evidence="1 2" key="1">
    <citation type="journal article" date="2023" name="ACS Omega">
        <title>Identification of the Neoaspergillic Acid Biosynthesis Gene Cluster by Establishing an In Vitro CRISPR-Ribonucleoprotein Genetic System in Aspergillus melleus.</title>
        <authorList>
            <person name="Yuan B."/>
            <person name="Grau M.F."/>
            <person name="Murata R.M."/>
            <person name="Torok T."/>
            <person name="Venkateswaran K."/>
            <person name="Stajich J.E."/>
            <person name="Wang C.C.C."/>
        </authorList>
    </citation>
    <scope>NUCLEOTIDE SEQUENCE [LARGE SCALE GENOMIC DNA]</scope>
    <source>
        <strain evidence="1 2">IMV 1140</strain>
    </source>
</reference>
<evidence type="ECO:0000313" key="1">
    <source>
        <dbReference type="EMBL" id="KAK1138759.1"/>
    </source>
</evidence>
<dbReference type="EMBL" id="JAOPJF010000131">
    <property type="protein sequence ID" value="KAK1138759.1"/>
    <property type="molecule type" value="Genomic_DNA"/>
</dbReference>
<comment type="caution">
    <text evidence="1">The sequence shown here is derived from an EMBL/GenBank/DDBJ whole genome shotgun (WGS) entry which is preliminary data.</text>
</comment>
<evidence type="ECO:0000313" key="2">
    <source>
        <dbReference type="Proteomes" id="UP001177260"/>
    </source>
</evidence>
<sequence length="386" mass="43665">MDIISSNDADHSRFRKALSHAFSAKGLQAQEPLMNGYIDELISRLTDIAESQLPVDLVKWYNLTTFDIIGDLTFGKPFGGLENSQYHHWVTTIFESVKLIPFVKIGDAYPVFFKFLSLLVPRKLLGARNQQHAHSRTTVQKRLQNSSAYDRGDFVDSMLRHRGGKDGLRDEELVANSNILIIAGSETTATLLSGVTYWLLRSPNALAKVMTEVRSAMNTEADITSTSVAAKLPYMLACIEEAFRMYPPVPTGLQRMTLSSTFISGYEIPPRTKVSVHQLAAYQSPLNFRAPEHFLPERWLPEAKSDPGSPFFSDKRDVLQPFSAGPRNCIGRNLAFAEMRMILARVLWNFDMEICEESRQWADQKTYTLWEKPPLMCKVALRNSHV</sequence>
<organism evidence="1 2">
    <name type="scientific">Aspergillus melleus</name>
    <dbReference type="NCBI Taxonomy" id="138277"/>
    <lineage>
        <taxon>Eukaryota</taxon>
        <taxon>Fungi</taxon>
        <taxon>Dikarya</taxon>
        <taxon>Ascomycota</taxon>
        <taxon>Pezizomycotina</taxon>
        <taxon>Eurotiomycetes</taxon>
        <taxon>Eurotiomycetidae</taxon>
        <taxon>Eurotiales</taxon>
        <taxon>Aspergillaceae</taxon>
        <taxon>Aspergillus</taxon>
        <taxon>Aspergillus subgen. Circumdati</taxon>
    </lineage>
</organism>
<keyword evidence="2" id="KW-1185">Reference proteome</keyword>
<protein>
    <submittedName>
        <fullName evidence="1">Uncharacterized protein</fullName>
    </submittedName>
</protein>
<dbReference type="Proteomes" id="UP001177260">
    <property type="component" value="Unassembled WGS sequence"/>
</dbReference>
<gene>
    <name evidence="1" type="ORF">N8T08_002024</name>
</gene>
<accession>A0ACC3AMP4</accession>
<proteinExistence type="predicted"/>